<dbReference type="InterPro" id="IPR003819">
    <property type="entry name" value="TauD/TfdA-like"/>
</dbReference>
<protein>
    <recommendedName>
        <fullName evidence="7">TauD/TfdA-like domain-containing protein</fullName>
    </recommendedName>
</protein>
<evidence type="ECO:0000313" key="8">
    <source>
        <dbReference type="EMBL" id="KAF2215979.1"/>
    </source>
</evidence>
<dbReference type="PANTHER" id="PTHR30468:SF10">
    <property type="entry name" value="TAUD_TFDA-LIKE DOMAIN-CONTAINING PROTEIN"/>
    <property type="match status" value="1"/>
</dbReference>
<comment type="cofactor">
    <cofactor evidence="1">
        <name>Fe(2+)</name>
        <dbReference type="ChEBI" id="CHEBI:29033"/>
    </cofactor>
</comment>
<keyword evidence="3" id="KW-0479">Metal-binding</keyword>
<evidence type="ECO:0000256" key="1">
    <source>
        <dbReference type="ARBA" id="ARBA00001954"/>
    </source>
</evidence>
<evidence type="ECO:0000256" key="5">
    <source>
        <dbReference type="ARBA" id="ARBA00023002"/>
    </source>
</evidence>
<name>A0A6A6FRG3_9PEZI</name>
<evidence type="ECO:0000256" key="6">
    <source>
        <dbReference type="ARBA" id="ARBA00023004"/>
    </source>
</evidence>
<dbReference type="InterPro" id="IPR051323">
    <property type="entry name" value="AtsK-like"/>
</dbReference>
<evidence type="ECO:0000256" key="2">
    <source>
        <dbReference type="ARBA" id="ARBA00005896"/>
    </source>
</evidence>
<dbReference type="Gene3D" id="3.60.130.10">
    <property type="entry name" value="Clavaminate synthase-like"/>
    <property type="match status" value="1"/>
</dbReference>
<feature type="domain" description="TauD/TfdA-like" evidence="7">
    <location>
        <begin position="34"/>
        <end position="191"/>
    </location>
</feature>
<accession>A0A6A6FRG3</accession>
<evidence type="ECO:0000259" key="7">
    <source>
        <dbReference type="Pfam" id="PF02668"/>
    </source>
</evidence>
<keyword evidence="9" id="KW-1185">Reference proteome</keyword>
<reference evidence="8" key="1">
    <citation type="journal article" date="2020" name="Stud. Mycol.">
        <title>101 Dothideomycetes genomes: a test case for predicting lifestyles and emergence of pathogens.</title>
        <authorList>
            <person name="Haridas S."/>
            <person name="Albert R."/>
            <person name="Binder M."/>
            <person name="Bloem J."/>
            <person name="Labutti K."/>
            <person name="Salamov A."/>
            <person name="Andreopoulos B."/>
            <person name="Baker S."/>
            <person name="Barry K."/>
            <person name="Bills G."/>
            <person name="Bluhm B."/>
            <person name="Cannon C."/>
            <person name="Castanera R."/>
            <person name="Culley D."/>
            <person name="Daum C."/>
            <person name="Ezra D."/>
            <person name="Gonzalez J."/>
            <person name="Henrissat B."/>
            <person name="Kuo A."/>
            <person name="Liang C."/>
            <person name="Lipzen A."/>
            <person name="Lutzoni F."/>
            <person name="Magnuson J."/>
            <person name="Mondo S."/>
            <person name="Nolan M."/>
            <person name="Ohm R."/>
            <person name="Pangilinan J."/>
            <person name="Park H.-J."/>
            <person name="Ramirez L."/>
            <person name="Alfaro M."/>
            <person name="Sun H."/>
            <person name="Tritt A."/>
            <person name="Yoshinaga Y."/>
            <person name="Zwiers L.-H."/>
            <person name="Turgeon B."/>
            <person name="Goodwin S."/>
            <person name="Spatafora J."/>
            <person name="Crous P."/>
            <person name="Grigoriev I."/>
        </authorList>
    </citation>
    <scope>NUCLEOTIDE SEQUENCE</scope>
    <source>
        <strain evidence="8">SCOH1-5</strain>
    </source>
</reference>
<evidence type="ECO:0000313" key="9">
    <source>
        <dbReference type="Proteomes" id="UP000799539"/>
    </source>
</evidence>
<keyword evidence="5" id="KW-0560">Oxidoreductase</keyword>
<sequence length="275" mass="30819">MTWLLKGETPEATPRGGPPYTRLKEPMKLTGAPDGVEYIDFTPVLGRDDELIRDLAVTVSQRGVVVFRAQDEVDNEMLKKIAPRLGELTERPEECGLHIHPVFNSTREGLEVDNHINCVSSVERKKIYNSKKGQSHNNWHSDIGFEAVPGDYSVFIVPDIPETGGDTIFASGCELYDRLSAPMQKFVESLTCINGSPSLEDAVRAKDPDLYAAKRGCPQNSGLQFRHEQPFSIWDNRNLFHCVTWDYDHFGPRTGKRAMGVGENPYFGAEFEVSD</sequence>
<proteinExistence type="inferred from homology"/>
<keyword evidence="6" id="KW-0408">Iron</keyword>
<evidence type="ECO:0000256" key="4">
    <source>
        <dbReference type="ARBA" id="ARBA00022964"/>
    </source>
</evidence>
<dbReference type="InterPro" id="IPR042098">
    <property type="entry name" value="TauD-like_sf"/>
</dbReference>
<dbReference type="GO" id="GO:0016706">
    <property type="term" value="F:2-oxoglutarate-dependent dioxygenase activity"/>
    <property type="evidence" value="ECO:0007669"/>
    <property type="project" value="TreeGrafter"/>
</dbReference>
<evidence type="ECO:0000256" key="3">
    <source>
        <dbReference type="ARBA" id="ARBA00022723"/>
    </source>
</evidence>
<dbReference type="EMBL" id="ML992665">
    <property type="protein sequence ID" value="KAF2215979.1"/>
    <property type="molecule type" value="Genomic_DNA"/>
</dbReference>
<dbReference type="SUPFAM" id="SSF51197">
    <property type="entry name" value="Clavaminate synthase-like"/>
    <property type="match status" value="1"/>
</dbReference>
<dbReference type="Proteomes" id="UP000799539">
    <property type="component" value="Unassembled WGS sequence"/>
</dbReference>
<comment type="similarity">
    <text evidence="2">Belongs to the TfdA dioxygenase family.</text>
</comment>
<keyword evidence="4" id="KW-0223">Dioxygenase</keyword>
<organism evidence="8 9">
    <name type="scientific">Cercospora zeae-maydis SCOH1-5</name>
    <dbReference type="NCBI Taxonomy" id="717836"/>
    <lineage>
        <taxon>Eukaryota</taxon>
        <taxon>Fungi</taxon>
        <taxon>Dikarya</taxon>
        <taxon>Ascomycota</taxon>
        <taxon>Pezizomycotina</taxon>
        <taxon>Dothideomycetes</taxon>
        <taxon>Dothideomycetidae</taxon>
        <taxon>Mycosphaerellales</taxon>
        <taxon>Mycosphaerellaceae</taxon>
        <taxon>Cercospora</taxon>
    </lineage>
</organism>
<dbReference type="OrthoDB" id="10257314at2759"/>
<dbReference type="GO" id="GO:0046872">
    <property type="term" value="F:metal ion binding"/>
    <property type="evidence" value="ECO:0007669"/>
    <property type="project" value="UniProtKB-KW"/>
</dbReference>
<dbReference type="AlphaFoldDB" id="A0A6A6FRG3"/>
<dbReference type="Pfam" id="PF02668">
    <property type="entry name" value="TauD"/>
    <property type="match status" value="1"/>
</dbReference>
<dbReference type="PANTHER" id="PTHR30468">
    <property type="entry name" value="ALPHA-KETOGLUTARATE-DEPENDENT SULFONATE DIOXYGENASE"/>
    <property type="match status" value="1"/>
</dbReference>
<gene>
    <name evidence="8" type="ORF">CERZMDRAFT_109795</name>
</gene>
<dbReference type="GO" id="GO:0005737">
    <property type="term" value="C:cytoplasm"/>
    <property type="evidence" value="ECO:0007669"/>
    <property type="project" value="TreeGrafter"/>
</dbReference>